<gene>
    <name evidence="13" type="primary">ylmD</name>
    <name evidence="13" type="ORF">CQU01_05900</name>
</gene>
<dbReference type="SUPFAM" id="SSF64438">
    <property type="entry name" value="CNF1/YfiH-like putative cysteine hydrolases"/>
    <property type="match status" value="1"/>
</dbReference>
<dbReference type="EMBL" id="BJXW01000008">
    <property type="protein sequence ID" value="GEN30352.1"/>
    <property type="molecule type" value="Genomic_DNA"/>
</dbReference>
<dbReference type="PANTHER" id="PTHR30616">
    <property type="entry name" value="UNCHARACTERIZED PROTEIN YFIH"/>
    <property type="match status" value="1"/>
</dbReference>
<dbReference type="GO" id="GO:0017061">
    <property type="term" value="F:S-methyl-5-thioadenosine phosphorylase activity"/>
    <property type="evidence" value="ECO:0007669"/>
    <property type="project" value="UniProtKB-EC"/>
</dbReference>
<evidence type="ECO:0000256" key="1">
    <source>
        <dbReference type="ARBA" id="ARBA00000553"/>
    </source>
</evidence>
<evidence type="ECO:0000256" key="3">
    <source>
        <dbReference type="ARBA" id="ARBA00003215"/>
    </source>
</evidence>
<dbReference type="RefSeq" id="WP_146935544.1">
    <property type="nucleotide sequence ID" value="NZ_BJXW01000008.1"/>
</dbReference>
<name>A0A511UZ01_9BACI</name>
<dbReference type="CDD" id="cd16833">
    <property type="entry name" value="YfiH"/>
    <property type="match status" value="1"/>
</dbReference>
<keyword evidence="6" id="KW-0479">Metal-binding</keyword>
<comment type="catalytic activity">
    <reaction evidence="11">
        <text>S-methyl-5'-thioadenosine + phosphate = 5-(methylsulfanyl)-alpha-D-ribose 1-phosphate + adenine</text>
        <dbReference type="Rhea" id="RHEA:11852"/>
        <dbReference type="ChEBI" id="CHEBI:16708"/>
        <dbReference type="ChEBI" id="CHEBI:17509"/>
        <dbReference type="ChEBI" id="CHEBI:43474"/>
        <dbReference type="ChEBI" id="CHEBI:58533"/>
        <dbReference type="EC" id="2.4.2.28"/>
    </reaction>
    <physiologicalReaction direction="left-to-right" evidence="11">
        <dbReference type="Rhea" id="RHEA:11853"/>
    </physiologicalReaction>
</comment>
<comment type="similarity">
    <text evidence="4 12">Belongs to the purine nucleoside phosphorylase YfiH/LACC1 family.</text>
</comment>
<dbReference type="PANTHER" id="PTHR30616:SF2">
    <property type="entry name" value="PURINE NUCLEOSIDE PHOSPHORYLASE LACC1"/>
    <property type="match status" value="1"/>
</dbReference>
<dbReference type="OrthoDB" id="4279at2"/>
<keyword evidence="7" id="KW-0378">Hydrolase</keyword>
<dbReference type="Gene3D" id="3.60.140.10">
    <property type="entry name" value="CNF1/YfiH-like putative cysteine hydrolases"/>
    <property type="match status" value="1"/>
</dbReference>
<comment type="caution">
    <text evidence="13">The sequence shown here is derived from an EMBL/GenBank/DDBJ whole genome shotgun (WGS) entry which is preliminary data.</text>
</comment>
<evidence type="ECO:0000256" key="5">
    <source>
        <dbReference type="ARBA" id="ARBA00022679"/>
    </source>
</evidence>
<comment type="function">
    <text evidence="3">Purine nucleoside enzyme that catalyzes the phosphorolysis of adenosine and inosine nucleosides, yielding D-ribose 1-phosphate and the respective free bases, adenine and hypoxanthine. Also catalyzes the phosphorolysis of S-methyl-5'-thioadenosine into adenine and S-methyl-5-thio-alpha-D-ribose 1-phosphate. Also has adenosine deaminase activity.</text>
</comment>
<evidence type="ECO:0000256" key="12">
    <source>
        <dbReference type="RuleBase" id="RU361274"/>
    </source>
</evidence>
<evidence type="ECO:0000256" key="2">
    <source>
        <dbReference type="ARBA" id="ARBA00001947"/>
    </source>
</evidence>
<dbReference type="InterPro" id="IPR011324">
    <property type="entry name" value="Cytotoxic_necrot_fac-like_cat"/>
</dbReference>
<dbReference type="Proteomes" id="UP000321491">
    <property type="component" value="Unassembled WGS sequence"/>
</dbReference>
<evidence type="ECO:0000256" key="8">
    <source>
        <dbReference type="ARBA" id="ARBA00022833"/>
    </source>
</evidence>
<dbReference type="GO" id="GO:0016787">
    <property type="term" value="F:hydrolase activity"/>
    <property type="evidence" value="ECO:0007669"/>
    <property type="project" value="UniProtKB-KW"/>
</dbReference>
<reference evidence="13 14" key="1">
    <citation type="submission" date="2019-07" db="EMBL/GenBank/DDBJ databases">
        <title>Whole genome shotgun sequence of Cerasibacillus quisquiliarum NBRC 102429.</title>
        <authorList>
            <person name="Hosoyama A."/>
            <person name="Uohara A."/>
            <person name="Ohji S."/>
            <person name="Ichikawa N."/>
        </authorList>
    </citation>
    <scope>NUCLEOTIDE SEQUENCE [LARGE SCALE GENOMIC DNA]</scope>
    <source>
        <strain evidence="13 14">NBRC 102429</strain>
    </source>
</reference>
<dbReference type="AlphaFoldDB" id="A0A511UZ01"/>
<comment type="catalytic activity">
    <reaction evidence="9">
        <text>adenosine + H2O + H(+) = inosine + NH4(+)</text>
        <dbReference type="Rhea" id="RHEA:24408"/>
        <dbReference type="ChEBI" id="CHEBI:15377"/>
        <dbReference type="ChEBI" id="CHEBI:15378"/>
        <dbReference type="ChEBI" id="CHEBI:16335"/>
        <dbReference type="ChEBI" id="CHEBI:17596"/>
        <dbReference type="ChEBI" id="CHEBI:28938"/>
        <dbReference type="EC" id="3.5.4.4"/>
    </reaction>
    <physiologicalReaction direction="left-to-right" evidence="9">
        <dbReference type="Rhea" id="RHEA:24409"/>
    </physiologicalReaction>
</comment>
<evidence type="ECO:0000256" key="11">
    <source>
        <dbReference type="ARBA" id="ARBA00049893"/>
    </source>
</evidence>
<comment type="catalytic activity">
    <reaction evidence="1">
        <text>inosine + phosphate = alpha-D-ribose 1-phosphate + hypoxanthine</text>
        <dbReference type="Rhea" id="RHEA:27646"/>
        <dbReference type="ChEBI" id="CHEBI:17368"/>
        <dbReference type="ChEBI" id="CHEBI:17596"/>
        <dbReference type="ChEBI" id="CHEBI:43474"/>
        <dbReference type="ChEBI" id="CHEBI:57720"/>
        <dbReference type="EC" id="2.4.2.1"/>
    </reaction>
    <physiologicalReaction direction="left-to-right" evidence="1">
        <dbReference type="Rhea" id="RHEA:27647"/>
    </physiologicalReaction>
</comment>
<evidence type="ECO:0000256" key="10">
    <source>
        <dbReference type="ARBA" id="ARBA00048968"/>
    </source>
</evidence>
<accession>A0A511UZ01</accession>
<dbReference type="GO" id="GO:0005507">
    <property type="term" value="F:copper ion binding"/>
    <property type="evidence" value="ECO:0007669"/>
    <property type="project" value="TreeGrafter"/>
</dbReference>
<keyword evidence="5" id="KW-0808">Transferase</keyword>
<evidence type="ECO:0000256" key="9">
    <source>
        <dbReference type="ARBA" id="ARBA00047989"/>
    </source>
</evidence>
<evidence type="ECO:0000313" key="14">
    <source>
        <dbReference type="Proteomes" id="UP000321491"/>
    </source>
</evidence>
<dbReference type="InterPro" id="IPR038371">
    <property type="entry name" value="Cu_polyphenol_OxRdtase_sf"/>
</dbReference>
<evidence type="ECO:0000256" key="7">
    <source>
        <dbReference type="ARBA" id="ARBA00022801"/>
    </source>
</evidence>
<evidence type="ECO:0000313" key="13">
    <source>
        <dbReference type="EMBL" id="GEN30352.1"/>
    </source>
</evidence>
<dbReference type="InterPro" id="IPR003730">
    <property type="entry name" value="Cu_polyphenol_OxRdtase"/>
</dbReference>
<evidence type="ECO:0000256" key="4">
    <source>
        <dbReference type="ARBA" id="ARBA00007353"/>
    </source>
</evidence>
<keyword evidence="14" id="KW-1185">Reference proteome</keyword>
<evidence type="ECO:0000256" key="6">
    <source>
        <dbReference type="ARBA" id="ARBA00022723"/>
    </source>
</evidence>
<sequence>MSDIFQMTDSHILRISHWEKLQPNLCVGFTTRNGGVSHPPYDTLNMGLHVSDQKDHVLMNRQQIGKQLGFPLENWVQGQQVHQTNIHHITYSDRGRGAFSYMTSISQTDGLITKEKGILCTAVFADCVPIFFFDPKTSYIGIAHAGWKGTVKRIAEQMIIKLKTLGANIADIKVVIGPCISQDNYEVDQRVINHIPDEDRENVAIMTKENKYLLDLKQLNLNILLQSGVLRTNIDITNYCTYRHSDLFYSHRRDHGRTGRMIGFIGYKM</sequence>
<comment type="cofactor">
    <cofactor evidence="2">
        <name>Zn(2+)</name>
        <dbReference type="ChEBI" id="CHEBI:29105"/>
    </cofactor>
</comment>
<keyword evidence="8" id="KW-0862">Zinc</keyword>
<dbReference type="Pfam" id="PF02578">
    <property type="entry name" value="Cu-oxidase_4"/>
    <property type="match status" value="1"/>
</dbReference>
<organism evidence="13 14">
    <name type="scientific">Cerasibacillus quisquiliarum</name>
    <dbReference type="NCBI Taxonomy" id="227865"/>
    <lineage>
        <taxon>Bacteria</taxon>
        <taxon>Bacillati</taxon>
        <taxon>Bacillota</taxon>
        <taxon>Bacilli</taxon>
        <taxon>Bacillales</taxon>
        <taxon>Bacillaceae</taxon>
        <taxon>Cerasibacillus</taxon>
    </lineage>
</organism>
<dbReference type="NCBIfam" id="TIGR00726">
    <property type="entry name" value="peptidoglycan editing factor PgeF"/>
    <property type="match status" value="1"/>
</dbReference>
<proteinExistence type="inferred from homology"/>
<comment type="catalytic activity">
    <reaction evidence="10">
        <text>adenosine + phosphate = alpha-D-ribose 1-phosphate + adenine</text>
        <dbReference type="Rhea" id="RHEA:27642"/>
        <dbReference type="ChEBI" id="CHEBI:16335"/>
        <dbReference type="ChEBI" id="CHEBI:16708"/>
        <dbReference type="ChEBI" id="CHEBI:43474"/>
        <dbReference type="ChEBI" id="CHEBI:57720"/>
        <dbReference type="EC" id="2.4.2.1"/>
    </reaction>
    <physiologicalReaction direction="left-to-right" evidence="10">
        <dbReference type="Rhea" id="RHEA:27643"/>
    </physiologicalReaction>
</comment>
<protein>
    <recommendedName>
        <fullName evidence="12">Purine nucleoside phosphorylase</fullName>
    </recommendedName>
</protein>